<evidence type="ECO:0000313" key="11">
    <source>
        <dbReference type="Proteomes" id="UP000027138"/>
    </source>
</evidence>
<organism evidence="10 11">
    <name type="scientific">Jatropha curcas</name>
    <name type="common">Barbados nut</name>
    <dbReference type="NCBI Taxonomy" id="180498"/>
    <lineage>
        <taxon>Eukaryota</taxon>
        <taxon>Viridiplantae</taxon>
        <taxon>Streptophyta</taxon>
        <taxon>Embryophyta</taxon>
        <taxon>Tracheophyta</taxon>
        <taxon>Spermatophyta</taxon>
        <taxon>Magnoliopsida</taxon>
        <taxon>eudicotyledons</taxon>
        <taxon>Gunneridae</taxon>
        <taxon>Pentapetalae</taxon>
        <taxon>rosids</taxon>
        <taxon>fabids</taxon>
        <taxon>Malpighiales</taxon>
        <taxon>Euphorbiaceae</taxon>
        <taxon>Crotonoideae</taxon>
        <taxon>Jatropheae</taxon>
        <taxon>Jatropha</taxon>
    </lineage>
</organism>
<dbReference type="PANTHER" id="PTHR45650:SF3">
    <property type="entry name" value="OS01G0748500 PROTEIN"/>
    <property type="match status" value="1"/>
</dbReference>
<evidence type="ECO:0000256" key="8">
    <source>
        <dbReference type="SAM" id="MobiDB-lite"/>
    </source>
</evidence>
<keyword evidence="7" id="KW-0443">Lipid metabolism</keyword>
<dbReference type="Gene3D" id="3.40.50.1110">
    <property type="entry name" value="SGNH hydrolase"/>
    <property type="match status" value="1"/>
</dbReference>
<gene>
    <name evidence="10" type="ORF">JCGZ_21639</name>
</gene>
<evidence type="ECO:0000256" key="7">
    <source>
        <dbReference type="ARBA" id="ARBA00023098"/>
    </source>
</evidence>
<evidence type="ECO:0000256" key="6">
    <source>
        <dbReference type="ARBA" id="ARBA00022963"/>
    </source>
</evidence>
<keyword evidence="5" id="KW-0378">Hydrolase</keyword>
<feature type="signal peptide" evidence="9">
    <location>
        <begin position="1"/>
        <end position="26"/>
    </location>
</feature>
<dbReference type="InterPro" id="IPR035669">
    <property type="entry name" value="SGNH_plant_lipase-like"/>
</dbReference>
<evidence type="ECO:0000313" key="10">
    <source>
        <dbReference type="EMBL" id="KDP21168.1"/>
    </source>
</evidence>
<evidence type="ECO:0000256" key="4">
    <source>
        <dbReference type="ARBA" id="ARBA00022729"/>
    </source>
</evidence>
<dbReference type="PANTHER" id="PTHR45650">
    <property type="entry name" value="GDSL-LIKE LIPASE/ACYLHYDROLASE-RELATED"/>
    <property type="match status" value="1"/>
</dbReference>
<dbReference type="InterPro" id="IPR001087">
    <property type="entry name" value="GDSL"/>
</dbReference>
<name>A0A067JEH3_JATCU</name>
<keyword evidence="11" id="KW-1185">Reference proteome</keyword>
<evidence type="ECO:0000256" key="3">
    <source>
        <dbReference type="ARBA" id="ARBA00022525"/>
    </source>
</evidence>
<evidence type="ECO:0000256" key="2">
    <source>
        <dbReference type="ARBA" id="ARBA00008668"/>
    </source>
</evidence>
<feature type="region of interest" description="Disordered" evidence="8">
    <location>
        <begin position="362"/>
        <end position="383"/>
    </location>
</feature>
<dbReference type="KEGG" id="jcu:105650172"/>
<dbReference type="InterPro" id="IPR051238">
    <property type="entry name" value="GDSL_esterase/lipase"/>
</dbReference>
<feature type="chain" id="PRO_5001638629" evidence="9">
    <location>
        <begin position="27"/>
        <end position="383"/>
    </location>
</feature>
<keyword evidence="4 9" id="KW-0732">Signal</keyword>
<sequence length="383" mass="41893">MALQKQLFLFASALLLVSNLQNYGVAQEVPCYFIFGDSFAVNGNDKNLNTLKADYLPYGVDFPGGPSGRFSDGRTMVDIIAHNIGFKEDIPSFLTVANNSEEILKGANYASGAAILQAEISGTKVTVVSLTKQEEEHQKTVKLITEKLGDKNKAEEHLKSCLYTVGVGSNDYLIDYYVAGNNGSEPKGKKPSEAFAENLVDGYLFDHLNALYKASARKVAVFGLGPLGCCPSEVAKYPINQKCISVIDTDMTIFNSRIPTIIERLNKEFQDAQFTYIDMFKLTESAFAGFKVVDKPCCEVNDKGMCVPNKKNCENPKDHFFWDGYRPTENANLVLANLAYNASVPAQAKPFNIEQLVSKTAKKNEAPAAKAPAAETPSAETPK</sequence>
<evidence type="ECO:0000256" key="1">
    <source>
        <dbReference type="ARBA" id="ARBA00004613"/>
    </source>
</evidence>
<protein>
    <submittedName>
        <fullName evidence="10">Uncharacterized protein</fullName>
    </submittedName>
</protein>
<evidence type="ECO:0000256" key="5">
    <source>
        <dbReference type="ARBA" id="ARBA00022801"/>
    </source>
</evidence>
<dbReference type="InterPro" id="IPR036514">
    <property type="entry name" value="SGNH_hydro_sf"/>
</dbReference>
<dbReference type="Proteomes" id="UP000027138">
    <property type="component" value="Unassembled WGS sequence"/>
</dbReference>
<dbReference type="EMBL" id="KK915662">
    <property type="protein sequence ID" value="KDP21168.1"/>
    <property type="molecule type" value="Genomic_DNA"/>
</dbReference>
<evidence type="ECO:0000256" key="9">
    <source>
        <dbReference type="SAM" id="SignalP"/>
    </source>
</evidence>
<dbReference type="GO" id="GO:0005576">
    <property type="term" value="C:extracellular region"/>
    <property type="evidence" value="ECO:0007669"/>
    <property type="project" value="UniProtKB-SubCell"/>
</dbReference>
<comment type="subcellular location">
    <subcellularLocation>
        <location evidence="1">Secreted</location>
    </subcellularLocation>
</comment>
<keyword evidence="6" id="KW-0442">Lipid degradation</keyword>
<dbReference type="Pfam" id="PF00657">
    <property type="entry name" value="Lipase_GDSL"/>
    <property type="match status" value="1"/>
</dbReference>
<feature type="compositionally biased region" description="Low complexity" evidence="8">
    <location>
        <begin position="366"/>
        <end position="383"/>
    </location>
</feature>
<dbReference type="GO" id="GO:0016788">
    <property type="term" value="F:hydrolase activity, acting on ester bonds"/>
    <property type="evidence" value="ECO:0007669"/>
    <property type="project" value="InterPro"/>
</dbReference>
<dbReference type="AlphaFoldDB" id="A0A067JEH3"/>
<dbReference type="CDD" id="cd01837">
    <property type="entry name" value="SGNH_plant_lipase_like"/>
    <property type="match status" value="1"/>
</dbReference>
<comment type="similarity">
    <text evidence="2">Belongs to the 'GDSL' lipolytic enzyme family.</text>
</comment>
<dbReference type="OrthoDB" id="1600564at2759"/>
<proteinExistence type="inferred from homology"/>
<reference evidence="10 11" key="1">
    <citation type="journal article" date="2014" name="PLoS ONE">
        <title>Global Analysis of Gene Expression Profiles in Physic Nut (Jatropha curcas L.) Seedlings Exposed to Salt Stress.</title>
        <authorList>
            <person name="Zhang L."/>
            <person name="Zhang C."/>
            <person name="Wu P."/>
            <person name="Chen Y."/>
            <person name="Li M."/>
            <person name="Jiang H."/>
            <person name="Wu G."/>
        </authorList>
    </citation>
    <scope>NUCLEOTIDE SEQUENCE [LARGE SCALE GENOMIC DNA]</scope>
    <source>
        <strain evidence="11">cv. GZQX0401</strain>
        <tissue evidence="10">Young leaves</tissue>
    </source>
</reference>
<keyword evidence="3" id="KW-0964">Secreted</keyword>
<dbReference type="GO" id="GO:0016042">
    <property type="term" value="P:lipid catabolic process"/>
    <property type="evidence" value="ECO:0007669"/>
    <property type="project" value="UniProtKB-KW"/>
</dbReference>
<accession>A0A067JEH3</accession>